<reference evidence="1" key="1">
    <citation type="submission" date="2012-05" db="EMBL/GenBank/DDBJ databases">
        <authorList>
            <person name="Krishnakumar V."/>
            <person name="Cheung F."/>
            <person name="Xiao Y."/>
            <person name="Chan A."/>
            <person name="Moskal W.A."/>
            <person name="Town C.D."/>
        </authorList>
    </citation>
    <scope>NUCLEOTIDE SEQUENCE</scope>
</reference>
<sequence>MKIRDHGTNLMSLKYSCSTALLAVILLVGSKQSILERRLRPAGSRFGTIDARSLDGHLGNVDLKSGNEVTPGHVSSFGVPRILNILNNSSISESPGNRGRLFTISANMHPTDQTSTGVE</sequence>
<protein>
    <submittedName>
        <fullName evidence="1">Uncharacterized protein</fullName>
    </submittedName>
</protein>
<evidence type="ECO:0000313" key="1">
    <source>
        <dbReference type="EMBL" id="AFK43664.1"/>
    </source>
</evidence>
<name>I3STS2_LOTJA</name>
<dbReference type="AlphaFoldDB" id="I3STS2"/>
<organism evidence="1">
    <name type="scientific">Lotus japonicus</name>
    <name type="common">Lotus corniculatus var. japonicus</name>
    <dbReference type="NCBI Taxonomy" id="34305"/>
    <lineage>
        <taxon>Eukaryota</taxon>
        <taxon>Viridiplantae</taxon>
        <taxon>Streptophyta</taxon>
        <taxon>Embryophyta</taxon>
        <taxon>Tracheophyta</taxon>
        <taxon>Spermatophyta</taxon>
        <taxon>Magnoliopsida</taxon>
        <taxon>eudicotyledons</taxon>
        <taxon>Gunneridae</taxon>
        <taxon>Pentapetalae</taxon>
        <taxon>rosids</taxon>
        <taxon>fabids</taxon>
        <taxon>Fabales</taxon>
        <taxon>Fabaceae</taxon>
        <taxon>Papilionoideae</taxon>
        <taxon>50 kb inversion clade</taxon>
        <taxon>NPAAA clade</taxon>
        <taxon>Hologalegina</taxon>
        <taxon>robinioid clade</taxon>
        <taxon>Loteae</taxon>
        <taxon>Lotus</taxon>
    </lineage>
</organism>
<proteinExistence type="evidence at transcript level"/>
<accession>I3STS2</accession>
<dbReference type="EMBL" id="BT143870">
    <property type="protein sequence ID" value="AFK43664.1"/>
    <property type="molecule type" value="mRNA"/>
</dbReference>